<feature type="domain" description="Flavin reductase like" evidence="1">
    <location>
        <begin position="14"/>
        <end position="60"/>
    </location>
</feature>
<dbReference type="AlphaFoldDB" id="T0YN05"/>
<gene>
    <name evidence="2" type="ORF">B1B_17206</name>
</gene>
<protein>
    <submittedName>
        <fullName evidence="2">Flavin reductase-like, FMN-binding domain protein</fullName>
    </submittedName>
</protein>
<accession>T0YN05</accession>
<dbReference type="SUPFAM" id="SSF50475">
    <property type="entry name" value="FMN-binding split barrel"/>
    <property type="match status" value="1"/>
</dbReference>
<comment type="caution">
    <text evidence="2">The sequence shown here is derived from an EMBL/GenBank/DDBJ whole genome shotgun (WGS) entry which is preliminary data.</text>
</comment>
<dbReference type="GO" id="GO:0010181">
    <property type="term" value="F:FMN binding"/>
    <property type="evidence" value="ECO:0007669"/>
    <property type="project" value="InterPro"/>
</dbReference>
<dbReference type="Gene3D" id="2.30.110.10">
    <property type="entry name" value="Electron Transport, Fmn-binding Protein, Chain A"/>
    <property type="match status" value="1"/>
</dbReference>
<organism evidence="2">
    <name type="scientific">mine drainage metagenome</name>
    <dbReference type="NCBI Taxonomy" id="410659"/>
    <lineage>
        <taxon>unclassified sequences</taxon>
        <taxon>metagenomes</taxon>
        <taxon>ecological metagenomes</taxon>
    </lineage>
</organism>
<name>T0YN05_9ZZZZ</name>
<evidence type="ECO:0000313" key="2">
    <source>
        <dbReference type="EMBL" id="EQD34438.1"/>
    </source>
</evidence>
<sequence>MTTNPSEEAFRDLMATFASGVTVVTSRAGEQDGGMTVSAFFSVTLDPAMVVVSLDLSADTPPWWSVPGPSP</sequence>
<dbReference type="InterPro" id="IPR012349">
    <property type="entry name" value="Split_barrel_FMN-bd"/>
</dbReference>
<reference evidence="2" key="2">
    <citation type="journal article" date="2014" name="ISME J.">
        <title>Microbial stratification in low pH oxic and suboxic macroscopic growths along an acid mine drainage.</title>
        <authorList>
            <person name="Mendez-Garcia C."/>
            <person name="Mesa V."/>
            <person name="Sprenger R.R."/>
            <person name="Richter M."/>
            <person name="Diez M.S."/>
            <person name="Solano J."/>
            <person name="Bargiela R."/>
            <person name="Golyshina O.V."/>
            <person name="Manteca A."/>
            <person name="Ramos J.L."/>
            <person name="Gallego J.R."/>
            <person name="Llorente I."/>
            <person name="Martins Dos Santos V.A."/>
            <person name="Jensen O.N."/>
            <person name="Pelaez A.I."/>
            <person name="Sanchez J."/>
            <person name="Ferrer M."/>
        </authorList>
    </citation>
    <scope>NUCLEOTIDE SEQUENCE</scope>
</reference>
<evidence type="ECO:0000259" key="1">
    <source>
        <dbReference type="Pfam" id="PF01613"/>
    </source>
</evidence>
<reference evidence="2" key="1">
    <citation type="submission" date="2013-08" db="EMBL/GenBank/DDBJ databases">
        <authorList>
            <person name="Mendez C."/>
            <person name="Richter M."/>
            <person name="Ferrer M."/>
            <person name="Sanchez J."/>
        </authorList>
    </citation>
    <scope>NUCLEOTIDE SEQUENCE</scope>
</reference>
<dbReference type="InterPro" id="IPR002563">
    <property type="entry name" value="Flavin_Rdtase-like_dom"/>
</dbReference>
<dbReference type="Pfam" id="PF01613">
    <property type="entry name" value="Flavin_Reduct"/>
    <property type="match status" value="1"/>
</dbReference>
<proteinExistence type="predicted"/>
<dbReference type="EMBL" id="AUZY01011491">
    <property type="protein sequence ID" value="EQD34438.1"/>
    <property type="molecule type" value="Genomic_DNA"/>
</dbReference>